<name>A0A382UXQ6_9ZZZZ</name>
<organism evidence="2">
    <name type="scientific">marine metagenome</name>
    <dbReference type="NCBI Taxonomy" id="408172"/>
    <lineage>
        <taxon>unclassified sequences</taxon>
        <taxon>metagenomes</taxon>
        <taxon>ecological metagenomes</taxon>
    </lineage>
</organism>
<gene>
    <name evidence="2" type="ORF">METZ01_LOCUS391285</name>
</gene>
<dbReference type="InterPro" id="IPR032710">
    <property type="entry name" value="NTF2-like_dom_sf"/>
</dbReference>
<dbReference type="Gene3D" id="3.10.450.50">
    <property type="match status" value="1"/>
</dbReference>
<sequence>MEDCPCGTGFPYTDCCGPLIRGASPADTAEDLMRSRFTAFAKGLWDYLEQTKYPDGQELSAWHKTKFMHDDISWTKLDIIDVKKGGVSDEDGEVSFIAHYVENGEKKTLQEVSRFIKEEGKWFYSEHESKIISSAPSSVAKTIVRDQPKVGRNDPCPCGSNKKYKKCCGKA</sequence>
<dbReference type="PANTHER" id="PTHR33747">
    <property type="entry name" value="UPF0225 PROTEIN SCO1677"/>
    <property type="match status" value="1"/>
</dbReference>
<reference evidence="2" key="1">
    <citation type="submission" date="2018-05" db="EMBL/GenBank/DDBJ databases">
        <authorList>
            <person name="Lanie J.A."/>
            <person name="Ng W.-L."/>
            <person name="Kazmierczak K.M."/>
            <person name="Andrzejewski T.M."/>
            <person name="Davidsen T.M."/>
            <person name="Wayne K.J."/>
            <person name="Tettelin H."/>
            <person name="Glass J.I."/>
            <person name="Rusch D."/>
            <person name="Podicherti R."/>
            <person name="Tsui H.-C.T."/>
            <person name="Winkler M.E."/>
        </authorList>
    </citation>
    <scope>NUCLEOTIDE SEQUENCE</scope>
</reference>
<feature type="domain" description="YchJ-like middle NTF2-like" evidence="1">
    <location>
        <begin position="28"/>
        <end position="125"/>
    </location>
</feature>
<accession>A0A382UXQ6</accession>
<proteinExistence type="predicted"/>
<dbReference type="Pfam" id="PF17775">
    <property type="entry name" value="YchJ_M-like"/>
    <property type="match status" value="1"/>
</dbReference>
<dbReference type="SUPFAM" id="SSF103642">
    <property type="entry name" value="Sec-C motif"/>
    <property type="match status" value="1"/>
</dbReference>
<dbReference type="Pfam" id="PF02810">
    <property type="entry name" value="SEC-C"/>
    <property type="match status" value="1"/>
</dbReference>
<evidence type="ECO:0000313" key="2">
    <source>
        <dbReference type="EMBL" id="SVD38431.1"/>
    </source>
</evidence>
<dbReference type="InterPro" id="IPR048469">
    <property type="entry name" value="YchJ-like_M"/>
</dbReference>
<dbReference type="InterPro" id="IPR004027">
    <property type="entry name" value="SEC_C_motif"/>
</dbReference>
<evidence type="ECO:0000259" key="1">
    <source>
        <dbReference type="Pfam" id="PF17775"/>
    </source>
</evidence>
<dbReference type="AlphaFoldDB" id="A0A382UXQ6"/>
<dbReference type="EMBL" id="UINC01147233">
    <property type="protein sequence ID" value="SVD38431.1"/>
    <property type="molecule type" value="Genomic_DNA"/>
</dbReference>
<dbReference type="SUPFAM" id="SSF54427">
    <property type="entry name" value="NTF2-like"/>
    <property type="match status" value="1"/>
</dbReference>
<dbReference type="PANTHER" id="PTHR33747:SF1">
    <property type="entry name" value="ADENYLATE CYCLASE-ASSOCIATED CAP C-TERMINAL DOMAIN-CONTAINING PROTEIN"/>
    <property type="match status" value="1"/>
</dbReference>
<protein>
    <recommendedName>
        <fullName evidence="1">YchJ-like middle NTF2-like domain-containing protein</fullName>
    </recommendedName>
</protein>